<evidence type="ECO:0000313" key="1">
    <source>
        <dbReference type="EMBL" id="KAF5459757.1"/>
    </source>
</evidence>
<protein>
    <submittedName>
        <fullName evidence="1">Uncharacterized protein</fullName>
    </submittedName>
</protein>
<dbReference type="Proteomes" id="UP000619265">
    <property type="component" value="Unassembled WGS sequence"/>
</dbReference>
<sequence>MGDFNEVMFQEEYFGSNIRPFKQMEDFRLALLDCGLMDIGFEGSKFTWSNKREGAKFTKCRLDRALANVEWLNLFGSNQKPPQASKLDFTQGGLKACRDKLKNWSKEAFRQQKRLLNYKREQLRFLQESNTGQFNSQINVLQNEIDGYLEEEDLKWRQRAKQRWLKDGDRNTKYFH</sequence>
<accession>A0A833X4V4</accession>
<dbReference type="InterPro" id="IPR036691">
    <property type="entry name" value="Endo/exonu/phosph_ase_sf"/>
</dbReference>
<evidence type="ECO:0000313" key="2">
    <source>
        <dbReference type="Proteomes" id="UP000619265"/>
    </source>
</evidence>
<dbReference type="PANTHER" id="PTHR33710">
    <property type="entry name" value="BNAC02G09200D PROTEIN"/>
    <property type="match status" value="1"/>
</dbReference>
<organism evidence="1 2">
    <name type="scientific">Juglans regia</name>
    <name type="common">English walnut</name>
    <dbReference type="NCBI Taxonomy" id="51240"/>
    <lineage>
        <taxon>Eukaryota</taxon>
        <taxon>Viridiplantae</taxon>
        <taxon>Streptophyta</taxon>
        <taxon>Embryophyta</taxon>
        <taxon>Tracheophyta</taxon>
        <taxon>Spermatophyta</taxon>
        <taxon>Magnoliopsida</taxon>
        <taxon>eudicotyledons</taxon>
        <taxon>Gunneridae</taxon>
        <taxon>Pentapetalae</taxon>
        <taxon>rosids</taxon>
        <taxon>fabids</taxon>
        <taxon>Fagales</taxon>
        <taxon>Juglandaceae</taxon>
        <taxon>Juglans</taxon>
    </lineage>
</organism>
<reference evidence="1" key="2">
    <citation type="submission" date="2020-03" db="EMBL/GenBank/DDBJ databases">
        <title>Walnut 2.0.</title>
        <authorList>
            <person name="Marrano A."/>
            <person name="Britton M."/>
            <person name="Zimin A.V."/>
            <person name="Zaini P.A."/>
            <person name="Workman R."/>
            <person name="Puiu D."/>
            <person name="Bianco L."/>
            <person name="Allen B.J."/>
            <person name="Troggio M."/>
            <person name="Leslie C.A."/>
            <person name="Timp W."/>
            <person name="Dendekar A."/>
            <person name="Salzberg S.L."/>
            <person name="Neale D.B."/>
        </authorList>
    </citation>
    <scope>NUCLEOTIDE SEQUENCE</scope>
    <source>
        <tissue evidence="1">Leaves</tissue>
    </source>
</reference>
<dbReference type="EMBL" id="LIHL02000009">
    <property type="protein sequence ID" value="KAF5459757.1"/>
    <property type="molecule type" value="Genomic_DNA"/>
</dbReference>
<reference evidence="1" key="1">
    <citation type="submission" date="2015-10" db="EMBL/GenBank/DDBJ databases">
        <authorList>
            <person name="Martinez-Garcia P.J."/>
            <person name="Crepeau M.W."/>
            <person name="Puiu D."/>
            <person name="Gonzalez-Ibeas D."/>
            <person name="Whalen J."/>
            <person name="Stevens K."/>
            <person name="Paul R."/>
            <person name="Butterfield T."/>
            <person name="Britton M."/>
            <person name="Reagan R."/>
            <person name="Chakraborty S."/>
            <person name="Walawage S.L."/>
            <person name="Vasquez-Gross H.A."/>
            <person name="Cardeno C."/>
            <person name="Famula R."/>
            <person name="Pratt K."/>
            <person name="Kuruganti S."/>
            <person name="Aradhya M.K."/>
            <person name="Leslie C.A."/>
            <person name="Dandekar A.M."/>
            <person name="Salzberg S.L."/>
            <person name="Wegrzyn J.L."/>
            <person name="Langley C.H."/>
            <person name="Neale D.B."/>
        </authorList>
    </citation>
    <scope>NUCLEOTIDE SEQUENCE</scope>
    <source>
        <tissue evidence="1">Leaves</tissue>
    </source>
</reference>
<gene>
    <name evidence="1" type="ORF">F2P56_019677</name>
</gene>
<proteinExistence type="predicted"/>
<dbReference type="SUPFAM" id="SSF56219">
    <property type="entry name" value="DNase I-like"/>
    <property type="match status" value="1"/>
</dbReference>
<name>A0A833X4V4_JUGRE</name>
<comment type="caution">
    <text evidence="1">The sequence shown here is derived from an EMBL/GenBank/DDBJ whole genome shotgun (WGS) entry which is preliminary data.</text>
</comment>
<dbReference type="Gramene" id="Jr09_02000_p1">
    <property type="protein sequence ID" value="cds.Jr09_02000_p1"/>
    <property type="gene ID" value="Jr09_02000"/>
</dbReference>
<dbReference type="PANTHER" id="PTHR33710:SF77">
    <property type="entry name" value="DNASE I-LIKE SUPERFAMILY PROTEIN"/>
    <property type="match status" value="1"/>
</dbReference>
<dbReference type="AlphaFoldDB" id="A0A833X4V4"/>